<comment type="caution">
    <text evidence="1">The sequence shown here is derived from an EMBL/GenBank/DDBJ whole genome shotgun (WGS) entry which is preliminary data.</text>
</comment>
<name>A0A8X7C1R6_9ARAC</name>
<organism evidence="1 2">
    <name type="scientific">Trichonephila inaurata madagascariensis</name>
    <dbReference type="NCBI Taxonomy" id="2747483"/>
    <lineage>
        <taxon>Eukaryota</taxon>
        <taxon>Metazoa</taxon>
        <taxon>Ecdysozoa</taxon>
        <taxon>Arthropoda</taxon>
        <taxon>Chelicerata</taxon>
        <taxon>Arachnida</taxon>
        <taxon>Araneae</taxon>
        <taxon>Araneomorphae</taxon>
        <taxon>Entelegynae</taxon>
        <taxon>Araneoidea</taxon>
        <taxon>Nephilidae</taxon>
        <taxon>Trichonephila</taxon>
        <taxon>Trichonephila inaurata</taxon>
    </lineage>
</organism>
<dbReference type="Proteomes" id="UP000886998">
    <property type="component" value="Unassembled WGS sequence"/>
</dbReference>
<gene>
    <name evidence="1" type="ORF">TNIN_397131</name>
</gene>
<reference evidence="1" key="1">
    <citation type="submission" date="2020-08" db="EMBL/GenBank/DDBJ databases">
        <title>Multicomponent nature underlies the extraordinary mechanical properties of spider dragline silk.</title>
        <authorList>
            <person name="Kono N."/>
            <person name="Nakamura H."/>
            <person name="Mori M."/>
            <person name="Yoshida Y."/>
            <person name="Ohtoshi R."/>
            <person name="Malay A.D."/>
            <person name="Moran D.A.P."/>
            <person name="Tomita M."/>
            <person name="Numata K."/>
            <person name="Arakawa K."/>
        </authorList>
    </citation>
    <scope>NUCLEOTIDE SEQUENCE</scope>
</reference>
<protein>
    <submittedName>
        <fullName evidence="1">Uncharacterized protein</fullName>
    </submittedName>
</protein>
<accession>A0A8X7C1R6</accession>
<evidence type="ECO:0000313" key="2">
    <source>
        <dbReference type="Proteomes" id="UP000886998"/>
    </source>
</evidence>
<proteinExistence type="predicted"/>
<keyword evidence="2" id="KW-1185">Reference proteome</keyword>
<dbReference type="AlphaFoldDB" id="A0A8X7C1R6"/>
<sequence>MPSKNMDSVSFRMVSRETIMLCGDCRASLAQELGCIKAMQSSMCKLPLKFQGWVVQRIHERNYGIWIRIV</sequence>
<evidence type="ECO:0000313" key="1">
    <source>
        <dbReference type="EMBL" id="GFY49684.1"/>
    </source>
</evidence>
<dbReference type="EMBL" id="BMAV01007134">
    <property type="protein sequence ID" value="GFY49684.1"/>
    <property type="molecule type" value="Genomic_DNA"/>
</dbReference>